<evidence type="ECO:0000256" key="2">
    <source>
        <dbReference type="ARBA" id="ARBA00012438"/>
    </source>
</evidence>
<dbReference type="EMBL" id="JBBUTH010000005">
    <property type="protein sequence ID" value="MEK8050794.1"/>
    <property type="molecule type" value="Genomic_DNA"/>
</dbReference>
<dbReference type="PANTHER" id="PTHR34220:SF9">
    <property type="entry name" value="SIGNAL TRANSDUCTION HISTIDINE KINASE INTERNAL REGION DOMAIN-CONTAINING PROTEIN"/>
    <property type="match status" value="1"/>
</dbReference>
<comment type="catalytic activity">
    <reaction evidence="1">
        <text>ATP + protein L-histidine = ADP + protein N-phospho-L-histidine.</text>
        <dbReference type="EC" id="2.7.13.3"/>
    </reaction>
</comment>
<evidence type="ECO:0000313" key="5">
    <source>
        <dbReference type="EMBL" id="MEK8050794.1"/>
    </source>
</evidence>
<evidence type="ECO:0000256" key="1">
    <source>
        <dbReference type="ARBA" id="ARBA00000085"/>
    </source>
</evidence>
<dbReference type="EC" id="2.7.13.3" evidence="2"/>
<feature type="domain" description="Histidine kinase/HSP90-like ATPase" evidence="4">
    <location>
        <begin position="268"/>
        <end position="374"/>
    </location>
</feature>
<evidence type="ECO:0000259" key="4">
    <source>
        <dbReference type="SMART" id="SM00387"/>
    </source>
</evidence>
<gene>
    <name evidence="5" type="ORF">AACH10_11150</name>
</gene>
<feature type="transmembrane region" description="Helical" evidence="3">
    <location>
        <begin position="134"/>
        <end position="152"/>
    </location>
</feature>
<protein>
    <recommendedName>
        <fullName evidence="2">histidine kinase</fullName>
        <ecNumber evidence="2">2.7.13.3</ecNumber>
    </recommendedName>
</protein>
<name>A0ABU9CJA5_9BURK</name>
<dbReference type="Gene3D" id="3.30.565.10">
    <property type="entry name" value="Histidine kinase-like ATPase, C-terminal domain"/>
    <property type="match status" value="1"/>
</dbReference>
<dbReference type="InterPro" id="IPR050640">
    <property type="entry name" value="Bact_2-comp_sensor_kinase"/>
</dbReference>
<dbReference type="Pfam" id="PF02518">
    <property type="entry name" value="HATPase_c"/>
    <property type="match status" value="1"/>
</dbReference>
<proteinExistence type="predicted"/>
<feature type="transmembrane region" description="Helical" evidence="3">
    <location>
        <begin position="94"/>
        <end position="114"/>
    </location>
</feature>
<keyword evidence="3" id="KW-0812">Transmembrane</keyword>
<dbReference type="InterPro" id="IPR036890">
    <property type="entry name" value="HATPase_C_sf"/>
</dbReference>
<dbReference type="SMART" id="SM00387">
    <property type="entry name" value="HATPase_c"/>
    <property type="match status" value="1"/>
</dbReference>
<evidence type="ECO:0000256" key="3">
    <source>
        <dbReference type="SAM" id="Phobius"/>
    </source>
</evidence>
<keyword evidence="6" id="KW-1185">Reference proteome</keyword>
<keyword evidence="3" id="KW-1133">Transmembrane helix</keyword>
<evidence type="ECO:0000313" key="6">
    <source>
        <dbReference type="Proteomes" id="UP001365405"/>
    </source>
</evidence>
<dbReference type="PRINTS" id="PR00344">
    <property type="entry name" value="BCTRLSENSOR"/>
</dbReference>
<dbReference type="InterPro" id="IPR010559">
    <property type="entry name" value="Sig_transdc_His_kin_internal"/>
</dbReference>
<feature type="transmembrane region" description="Helical" evidence="3">
    <location>
        <begin position="55"/>
        <end position="73"/>
    </location>
</feature>
<dbReference type="GO" id="GO:0016301">
    <property type="term" value="F:kinase activity"/>
    <property type="evidence" value="ECO:0007669"/>
    <property type="project" value="UniProtKB-KW"/>
</dbReference>
<dbReference type="Proteomes" id="UP001365405">
    <property type="component" value="Unassembled WGS sequence"/>
</dbReference>
<keyword evidence="3" id="KW-0472">Membrane</keyword>
<dbReference type="PANTHER" id="PTHR34220">
    <property type="entry name" value="SENSOR HISTIDINE KINASE YPDA"/>
    <property type="match status" value="1"/>
</dbReference>
<accession>A0ABU9CJA5</accession>
<dbReference type="RefSeq" id="WP_341410486.1">
    <property type="nucleotide sequence ID" value="NZ_JBBUTH010000005.1"/>
</dbReference>
<comment type="caution">
    <text evidence="5">The sequence shown here is derived from an EMBL/GenBank/DDBJ whole genome shotgun (WGS) entry which is preliminary data.</text>
</comment>
<keyword evidence="5" id="KW-0808">Transferase</keyword>
<organism evidence="5 6">
    <name type="scientific">Pseudaquabacterium inlustre</name>
    <dbReference type="NCBI Taxonomy" id="2984192"/>
    <lineage>
        <taxon>Bacteria</taxon>
        <taxon>Pseudomonadati</taxon>
        <taxon>Pseudomonadota</taxon>
        <taxon>Betaproteobacteria</taxon>
        <taxon>Burkholderiales</taxon>
        <taxon>Sphaerotilaceae</taxon>
        <taxon>Pseudaquabacterium</taxon>
    </lineage>
</organism>
<dbReference type="SUPFAM" id="SSF55874">
    <property type="entry name" value="ATPase domain of HSP90 chaperone/DNA topoisomerase II/histidine kinase"/>
    <property type="match status" value="1"/>
</dbReference>
<feature type="transmembrane region" description="Helical" evidence="3">
    <location>
        <begin position="31"/>
        <end position="49"/>
    </location>
</feature>
<reference evidence="5 6" key="1">
    <citation type="submission" date="2024-04" db="EMBL/GenBank/DDBJ databases">
        <title>Novel species of the genus Ideonella isolated from streams.</title>
        <authorList>
            <person name="Lu H."/>
        </authorList>
    </citation>
    <scope>NUCLEOTIDE SEQUENCE [LARGE SCALE GENOMIC DNA]</scope>
    <source>
        <strain evidence="5 6">DXS22W</strain>
    </source>
</reference>
<dbReference type="Pfam" id="PF06580">
    <property type="entry name" value="His_kinase"/>
    <property type="match status" value="1"/>
</dbReference>
<sequence length="379" mass="40510">MPSFPSAGPPVPAALPEPPLTPWWLSLARRGAINVAVCLFIALLMWVAVGPQLRFWPFWVYSTSIGMLSWLFIDGSRMVLVRRLGIRYPRRHGWPGLPWMAACVLLGAAGGYWLGTLIGDAVTGYRSPAPFSRLQPVLLSLLATGAATLFFYNRERVAQEQAAAEAAQRLASETQLKLLQSQLEPHMLFNTLANLRVLIGLDAERAQAMLDRLIAYLRATLQASRAESHPLAAEFERVADYLALMAVRMGPRLAVQLDLPDDLRGLPVPPLLLQPLVENAIQHGLEPHVAGGRITVAAARVAGPAGAQLQLSVTDTGVGLADAAASPPATQGTGFGTRQVRDRLAVLYGTGARFTLAPAEGGGTVATLVLPWPAPPAAA</sequence>
<keyword evidence="5" id="KW-0418">Kinase</keyword>
<dbReference type="InterPro" id="IPR003594">
    <property type="entry name" value="HATPase_dom"/>
</dbReference>
<dbReference type="InterPro" id="IPR004358">
    <property type="entry name" value="Sig_transdc_His_kin-like_C"/>
</dbReference>